<dbReference type="STRING" id="414703.SAMN04488125_1336"/>
<dbReference type="EMBL" id="FOSV01000033">
    <property type="protein sequence ID" value="SFL95921.1"/>
    <property type="molecule type" value="Genomic_DNA"/>
</dbReference>
<evidence type="ECO:0000313" key="3">
    <source>
        <dbReference type="Proteomes" id="UP000198804"/>
    </source>
</evidence>
<reference evidence="3" key="1">
    <citation type="submission" date="2016-10" db="EMBL/GenBank/DDBJ databases">
        <authorList>
            <person name="Varghese N."/>
            <person name="Submissions S."/>
        </authorList>
    </citation>
    <scope>NUCLEOTIDE SEQUENCE [LARGE SCALE GENOMIC DNA]</scope>
    <source>
        <strain evidence="3">CGMCC 1.6474</strain>
    </source>
</reference>
<dbReference type="AlphaFoldDB" id="A0A1I4LY32"/>
<dbReference type="Gene3D" id="3.40.470.10">
    <property type="entry name" value="Uracil-DNA glycosylase-like domain"/>
    <property type="match status" value="1"/>
</dbReference>
<dbReference type="Proteomes" id="UP000198804">
    <property type="component" value="Unassembled WGS sequence"/>
</dbReference>
<keyword evidence="3" id="KW-1185">Reference proteome</keyword>
<protein>
    <submittedName>
        <fullName evidence="2">Uracil-DNA glycosylase</fullName>
    </submittedName>
</protein>
<dbReference type="SMART" id="SM00986">
    <property type="entry name" value="UDG"/>
    <property type="match status" value="1"/>
</dbReference>
<dbReference type="InterPro" id="IPR047124">
    <property type="entry name" value="HI_0220.2"/>
</dbReference>
<accession>A0A1I4LY32</accession>
<name>A0A1I4LY32_9HYPH</name>
<dbReference type="SMART" id="SM00987">
    <property type="entry name" value="UreE_C"/>
    <property type="match status" value="1"/>
</dbReference>
<gene>
    <name evidence="2" type="ORF">SAMN04488125_1336</name>
</gene>
<evidence type="ECO:0000313" key="2">
    <source>
        <dbReference type="EMBL" id="SFL95921.1"/>
    </source>
</evidence>
<evidence type="ECO:0000259" key="1">
    <source>
        <dbReference type="SMART" id="SM00986"/>
    </source>
</evidence>
<dbReference type="InterPro" id="IPR005122">
    <property type="entry name" value="Uracil-DNA_glycosylase-like"/>
</dbReference>
<organism evidence="2 3">
    <name type="scientific">Methylorubrum salsuginis</name>
    <dbReference type="NCBI Taxonomy" id="414703"/>
    <lineage>
        <taxon>Bacteria</taxon>
        <taxon>Pseudomonadati</taxon>
        <taxon>Pseudomonadota</taxon>
        <taxon>Alphaproteobacteria</taxon>
        <taxon>Hyphomicrobiales</taxon>
        <taxon>Methylobacteriaceae</taxon>
        <taxon>Methylorubrum</taxon>
    </lineage>
</organism>
<dbReference type="InterPro" id="IPR036895">
    <property type="entry name" value="Uracil-DNA_glycosylase-like_sf"/>
</dbReference>
<dbReference type="SUPFAM" id="SSF52141">
    <property type="entry name" value="Uracil-DNA glycosylase-like"/>
    <property type="match status" value="1"/>
</dbReference>
<proteinExistence type="predicted"/>
<sequence>MTHRGLEPPAPFALAMPAAPALQKNFAQTAAALRACRICRDAPRFGAPLPHEPRPVVQGSADARLLIASQAPGNRAHRSGVPFNDPSGIRLRAWLGLSEAAFYDAAKVAILPMGACFPGLDAKGGDRPPRRECAPAWRTELLAGLPRLDLILVIGQYAQAWHLGPRPGGLTETVAGWRDILEASTRPRILPLPHPSWRNNGWLRKNPWFEAELLPVLRAEVEAALTDAPGERIAARGPSPSSA</sequence>
<dbReference type="CDD" id="cd10033">
    <property type="entry name" value="UDG_like"/>
    <property type="match status" value="1"/>
</dbReference>
<dbReference type="PANTHER" id="PTHR42160:SF1">
    <property type="entry name" value="URACIL-DNA GLYCOSYLASE SUPERFAMILY PROTEIN"/>
    <property type="match status" value="1"/>
</dbReference>
<dbReference type="PANTHER" id="PTHR42160">
    <property type="entry name" value="URACIL-DNA GLYCOSYLASE SUPERFAMILY PROTEIN"/>
    <property type="match status" value="1"/>
</dbReference>
<feature type="domain" description="Uracil-DNA glycosylase-like" evidence="1">
    <location>
        <begin position="56"/>
        <end position="218"/>
    </location>
</feature>
<dbReference type="Pfam" id="PF03167">
    <property type="entry name" value="UDG"/>
    <property type="match status" value="1"/>
</dbReference>